<name>A0A645BTS5_9ZZZZ</name>
<sequence length="161" mass="17961">MECKTGLFSSFNLASPSTRIVRSGLFCILFLCICLYPLFPAIILETASTNVVIEVQSLDDEETANRTRIPICDLTLHAKHRGAGRLILDHTALSQGAQVISYQLEDEQGRRFAADLPLEYRVGGIVHEQVKVGRLYARFARPLSQMQGMQSSLTIHLVLEE</sequence>
<proteinExistence type="predicted"/>
<comment type="caution">
    <text evidence="2">The sequence shown here is derived from an EMBL/GenBank/DDBJ whole genome shotgun (WGS) entry which is preliminary data.</text>
</comment>
<keyword evidence="1" id="KW-0812">Transmembrane</keyword>
<feature type="transmembrane region" description="Helical" evidence="1">
    <location>
        <begin position="20"/>
        <end position="39"/>
    </location>
</feature>
<accession>A0A645BTS5</accession>
<keyword evidence="1" id="KW-1133">Transmembrane helix</keyword>
<evidence type="ECO:0000256" key="1">
    <source>
        <dbReference type="SAM" id="Phobius"/>
    </source>
</evidence>
<gene>
    <name evidence="2" type="ORF">SDC9_113553</name>
</gene>
<evidence type="ECO:0008006" key="3">
    <source>
        <dbReference type="Google" id="ProtNLM"/>
    </source>
</evidence>
<protein>
    <recommendedName>
        <fullName evidence="3">Spore coat protein U domain-containing protein</fullName>
    </recommendedName>
</protein>
<reference evidence="2" key="1">
    <citation type="submission" date="2019-08" db="EMBL/GenBank/DDBJ databases">
        <authorList>
            <person name="Kucharzyk K."/>
            <person name="Murdoch R.W."/>
            <person name="Higgins S."/>
            <person name="Loffler F."/>
        </authorList>
    </citation>
    <scope>NUCLEOTIDE SEQUENCE</scope>
</reference>
<keyword evidence="1" id="KW-0472">Membrane</keyword>
<evidence type="ECO:0000313" key="2">
    <source>
        <dbReference type="EMBL" id="MPM66643.1"/>
    </source>
</evidence>
<dbReference type="AlphaFoldDB" id="A0A645BTS5"/>
<dbReference type="EMBL" id="VSSQ01021212">
    <property type="protein sequence ID" value="MPM66643.1"/>
    <property type="molecule type" value="Genomic_DNA"/>
</dbReference>
<organism evidence="2">
    <name type="scientific">bioreactor metagenome</name>
    <dbReference type="NCBI Taxonomy" id="1076179"/>
    <lineage>
        <taxon>unclassified sequences</taxon>
        <taxon>metagenomes</taxon>
        <taxon>ecological metagenomes</taxon>
    </lineage>
</organism>